<gene>
    <name evidence="1" type="ORF">B0H17DRAFT_1217135</name>
</gene>
<sequence>MSTAALRERLAELDAAIVEQKAVLENLERSLILFESDYCSTVLDVLPHLTLPALQFLCISSLGNRFKSLFLFITRSSPPLRTLSVGARSVVFYKWLDPCFSRVAATLENLEISFPNTEFQGDVLKFGSLLSPYNPLPRLRTLHLIDASGADYKTLVRFLHRRSTTPTLAKIRSFRLTLRHGCVLRDTFSDELGTGTGVRAI</sequence>
<name>A0AAD7FSX8_MYCRO</name>
<dbReference type="EMBL" id="JARKIE010000461">
    <property type="protein sequence ID" value="KAJ7637202.1"/>
    <property type="molecule type" value="Genomic_DNA"/>
</dbReference>
<proteinExistence type="predicted"/>
<reference evidence="1" key="1">
    <citation type="submission" date="2023-03" db="EMBL/GenBank/DDBJ databases">
        <title>Massive genome expansion in bonnet fungi (Mycena s.s.) driven by repeated elements and novel gene families across ecological guilds.</title>
        <authorList>
            <consortium name="Lawrence Berkeley National Laboratory"/>
            <person name="Harder C.B."/>
            <person name="Miyauchi S."/>
            <person name="Viragh M."/>
            <person name="Kuo A."/>
            <person name="Thoen E."/>
            <person name="Andreopoulos B."/>
            <person name="Lu D."/>
            <person name="Skrede I."/>
            <person name="Drula E."/>
            <person name="Henrissat B."/>
            <person name="Morin E."/>
            <person name="Kohler A."/>
            <person name="Barry K."/>
            <person name="LaButti K."/>
            <person name="Morin E."/>
            <person name="Salamov A."/>
            <person name="Lipzen A."/>
            <person name="Mereny Z."/>
            <person name="Hegedus B."/>
            <person name="Baldrian P."/>
            <person name="Stursova M."/>
            <person name="Weitz H."/>
            <person name="Taylor A."/>
            <person name="Grigoriev I.V."/>
            <person name="Nagy L.G."/>
            <person name="Martin F."/>
            <person name="Kauserud H."/>
        </authorList>
    </citation>
    <scope>NUCLEOTIDE SEQUENCE</scope>
    <source>
        <strain evidence="1">CBHHK067</strain>
    </source>
</reference>
<evidence type="ECO:0000313" key="2">
    <source>
        <dbReference type="Proteomes" id="UP001221757"/>
    </source>
</evidence>
<dbReference type="AlphaFoldDB" id="A0AAD7FSX8"/>
<evidence type="ECO:0000313" key="1">
    <source>
        <dbReference type="EMBL" id="KAJ7637202.1"/>
    </source>
</evidence>
<keyword evidence="2" id="KW-1185">Reference proteome</keyword>
<comment type="caution">
    <text evidence="1">The sequence shown here is derived from an EMBL/GenBank/DDBJ whole genome shotgun (WGS) entry which is preliminary data.</text>
</comment>
<dbReference type="Proteomes" id="UP001221757">
    <property type="component" value="Unassembled WGS sequence"/>
</dbReference>
<organism evidence="1 2">
    <name type="scientific">Mycena rosella</name>
    <name type="common">Pink bonnet</name>
    <name type="synonym">Agaricus rosellus</name>
    <dbReference type="NCBI Taxonomy" id="1033263"/>
    <lineage>
        <taxon>Eukaryota</taxon>
        <taxon>Fungi</taxon>
        <taxon>Dikarya</taxon>
        <taxon>Basidiomycota</taxon>
        <taxon>Agaricomycotina</taxon>
        <taxon>Agaricomycetes</taxon>
        <taxon>Agaricomycetidae</taxon>
        <taxon>Agaricales</taxon>
        <taxon>Marasmiineae</taxon>
        <taxon>Mycenaceae</taxon>
        <taxon>Mycena</taxon>
    </lineage>
</organism>
<accession>A0AAD7FSX8</accession>
<evidence type="ECO:0008006" key="3">
    <source>
        <dbReference type="Google" id="ProtNLM"/>
    </source>
</evidence>
<protein>
    <recommendedName>
        <fullName evidence="3">F-box domain-containing protein</fullName>
    </recommendedName>
</protein>